<dbReference type="PANTHER" id="PTHR35561">
    <property type="entry name" value="RNA 2',3'-CYCLIC PHOSPHODIESTERASE"/>
    <property type="match status" value="1"/>
</dbReference>
<dbReference type="SUPFAM" id="SSF55144">
    <property type="entry name" value="LigT-like"/>
    <property type="match status" value="1"/>
</dbReference>
<evidence type="ECO:0000256" key="2">
    <source>
        <dbReference type="HAMAP-Rule" id="MF_01940"/>
    </source>
</evidence>
<keyword evidence="1 2" id="KW-0378">Hydrolase</keyword>
<feature type="domain" description="Phosphoesterase HXTX" evidence="3">
    <location>
        <begin position="9"/>
        <end position="83"/>
    </location>
</feature>
<feature type="short sequence motif" description="HXTX 1" evidence="2">
    <location>
        <begin position="40"/>
        <end position="43"/>
    </location>
</feature>
<dbReference type="NCBIfam" id="TIGR02258">
    <property type="entry name" value="2_5_ligase"/>
    <property type="match status" value="1"/>
</dbReference>
<dbReference type="PANTHER" id="PTHR35561:SF1">
    <property type="entry name" value="RNA 2',3'-CYCLIC PHOSPHODIESTERASE"/>
    <property type="match status" value="1"/>
</dbReference>
<keyword evidence="4" id="KW-0436">Ligase</keyword>
<gene>
    <name evidence="4" type="ORF">BHU72_14910</name>
</gene>
<feature type="active site" description="Proton acceptor" evidence="2">
    <location>
        <position position="125"/>
    </location>
</feature>
<organism evidence="4 5">
    <name type="scientific">Desulfuribacillus stibiiarsenatis</name>
    <dbReference type="NCBI Taxonomy" id="1390249"/>
    <lineage>
        <taxon>Bacteria</taxon>
        <taxon>Bacillati</taxon>
        <taxon>Bacillota</taxon>
        <taxon>Desulfuribacillia</taxon>
        <taxon>Desulfuribacillales</taxon>
        <taxon>Desulfuribacillaceae</taxon>
        <taxon>Desulfuribacillus</taxon>
    </lineage>
</organism>
<protein>
    <recommendedName>
        <fullName evidence="2">RNA 2',3'-cyclic phosphodiesterase</fullName>
        <shortName evidence="2">RNA 2',3'-CPDase</shortName>
        <ecNumber evidence="2">3.1.4.58</ecNumber>
    </recommendedName>
</protein>
<proteinExistence type="inferred from homology"/>
<dbReference type="Pfam" id="PF02834">
    <property type="entry name" value="LigT_PEase"/>
    <property type="match status" value="1"/>
</dbReference>
<dbReference type="GO" id="GO:0008664">
    <property type="term" value="F:RNA 2',3'-cyclic 3'-phosphodiesterase activity"/>
    <property type="evidence" value="ECO:0007669"/>
    <property type="project" value="UniProtKB-EC"/>
</dbReference>
<comment type="similarity">
    <text evidence="2">Belongs to the 2H phosphoesterase superfamily. ThpR family.</text>
</comment>
<feature type="active site" description="Proton donor" evidence="2">
    <location>
        <position position="40"/>
    </location>
</feature>
<dbReference type="Proteomes" id="UP000095255">
    <property type="component" value="Unassembled WGS sequence"/>
</dbReference>
<dbReference type="InterPro" id="IPR014051">
    <property type="entry name" value="Phosphoesterase_HXTX"/>
</dbReference>
<reference evidence="4 5" key="1">
    <citation type="submission" date="2016-09" db="EMBL/GenBank/DDBJ databases">
        <title>Desulfuribacillus arsenicus sp. nov., an obligately anaerobic, dissimilatory arsenic- and antimonate-reducing bacterium isolated from anoxic sediments.</title>
        <authorList>
            <person name="Abin C.A."/>
            <person name="Hollibaugh J.T."/>
        </authorList>
    </citation>
    <scope>NUCLEOTIDE SEQUENCE [LARGE SCALE GENOMIC DNA]</scope>
    <source>
        <strain evidence="4 5">MLFW-2</strain>
    </source>
</reference>
<comment type="caution">
    <text evidence="4">The sequence shown here is derived from an EMBL/GenBank/DDBJ whole genome shotgun (WGS) entry which is preliminary data.</text>
</comment>
<dbReference type="GO" id="GO:0016874">
    <property type="term" value="F:ligase activity"/>
    <property type="evidence" value="ECO:0007669"/>
    <property type="project" value="UniProtKB-KW"/>
</dbReference>
<dbReference type="EMBL" id="MJAT01000010">
    <property type="protein sequence ID" value="OEH85993.1"/>
    <property type="molecule type" value="Genomic_DNA"/>
</dbReference>
<feature type="short sequence motif" description="HXTX 2" evidence="2">
    <location>
        <begin position="125"/>
        <end position="128"/>
    </location>
</feature>
<accession>A0A1E5L7R6</accession>
<dbReference type="HAMAP" id="MF_01940">
    <property type="entry name" value="RNA_CPDase"/>
    <property type="match status" value="1"/>
</dbReference>
<evidence type="ECO:0000313" key="4">
    <source>
        <dbReference type="EMBL" id="OEH85993.1"/>
    </source>
</evidence>
<dbReference type="EC" id="3.1.4.58" evidence="2"/>
<keyword evidence="5" id="KW-1185">Reference proteome</keyword>
<dbReference type="RefSeq" id="WP_069701640.1">
    <property type="nucleotide sequence ID" value="NZ_MJAT01000010.1"/>
</dbReference>
<comment type="function">
    <text evidence="2">Hydrolyzes RNA 2',3'-cyclic phosphodiester to an RNA 2'-phosphomonoester.</text>
</comment>
<name>A0A1E5L7R6_9FIRM</name>
<dbReference type="InterPro" id="IPR009097">
    <property type="entry name" value="Cyclic_Pdiesterase"/>
</dbReference>
<dbReference type="GO" id="GO:0004113">
    <property type="term" value="F:2',3'-cyclic-nucleotide 3'-phosphodiesterase activity"/>
    <property type="evidence" value="ECO:0007669"/>
    <property type="project" value="InterPro"/>
</dbReference>
<evidence type="ECO:0000313" key="5">
    <source>
        <dbReference type="Proteomes" id="UP000095255"/>
    </source>
</evidence>
<dbReference type="STRING" id="1390249.BHU72_14910"/>
<evidence type="ECO:0000259" key="3">
    <source>
        <dbReference type="Pfam" id="PF02834"/>
    </source>
</evidence>
<evidence type="ECO:0000256" key="1">
    <source>
        <dbReference type="ARBA" id="ARBA00022801"/>
    </source>
</evidence>
<comment type="catalytic activity">
    <reaction evidence="2">
        <text>a 3'-end 2',3'-cyclophospho-ribonucleotide-RNA + H2O = a 3'-end 2'-phospho-ribonucleotide-RNA + H(+)</text>
        <dbReference type="Rhea" id="RHEA:11828"/>
        <dbReference type="Rhea" id="RHEA-COMP:10464"/>
        <dbReference type="Rhea" id="RHEA-COMP:17353"/>
        <dbReference type="ChEBI" id="CHEBI:15377"/>
        <dbReference type="ChEBI" id="CHEBI:15378"/>
        <dbReference type="ChEBI" id="CHEBI:83064"/>
        <dbReference type="ChEBI" id="CHEBI:173113"/>
        <dbReference type="EC" id="3.1.4.58"/>
    </reaction>
</comment>
<dbReference type="Gene3D" id="3.90.1140.10">
    <property type="entry name" value="Cyclic phosphodiesterase"/>
    <property type="match status" value="1"/>
</dbReference>
<sequence>MRVFIAIDFTNEIKEQLVEIQRYLKNGSKKGSFTHKENFHVTLKFIGDVTPEQLQSIKNTVGIVAQQNDPFELAFSNIGSFPRGNKSIQWIGLEHSSALHHVQSQLEDELEKYGFAKENRPYKPHITFGREVVMETSIQSLQLPTIIDKIYVDSLVVMESTRVNGKLTYSPIHYSSLT</sequence>
<dbReference type="AlphaFoldDB" id="A0A1E5L7R6"/>
<dbReference type="InterPro" id="IPR004175">
    <property type="entry name" value="RNA_CPDase"/>
</dbReference>
<dbReference type="OrthoDB" id="9789350at2"/>